<dbReference type="Proteomes" id="UP001140091">
    <property type="component" value="Unassembled WGS sequence"/>
</dbReference>
<feature type="region of interest" description="Disordered" evidence="1">
    <location>
        <begin position="66"/>
        <end position="88"/>
    </location>
</feature>
<dbReference type="EMBL" id="JANBPK010000719">
    <property type="protein sequence ID" value="KAJ2934355.1"/>
    <property type="molecule type" value="Genomic_DNA"/>
</dbReference>
<proteinExistence type="predicted"/>
<gene>
    <name evidence="2" type="ORF">H1R20_g2713</name>
</gene>
<evidence type="ECO:0000313" key="3">
    <source>
        <dbReference type="Proteomes" id="UP001140091"/>
    </source>
</evidence>
<protein>
    <submittedName>
        <fullName evidence="2">Uncharacterized protein</fullName>
    </submittedName>
</protein>
<dbReference type="OrthoDB" id="3062474at2759"/>
<comment type="caution">
    <text evidence="2">The sequence shown here is derived from an EMBL/GenBank/DDBJ whole genome shotgun (WGS) entry which is preliminary data.</text>
</comment>
<feature type="non-terminal residue" evidence="2">
    <location>
        <position position="229"/>
    </location>
</feature>
<sequence length="229" mass="26080">MASTTLDSSYFSMQGIDTPIDECRTSGSSSEVLWLSTNVGAPEGVKVPPEVGACIAESTDIMDVDSTQHIPGTRSQSPGLSSIWDEEELRKTPPNYERDFDPVAEFYRRSPSPTPSYVEVFGVYACSCASCVAHAKANPHYPPSVREEKLKLYREWQEKQRRKARERERKNQLATIKDQSLRRDRAILVAARALNLSESEAEQWRAQSHEKWYNQTMKELDDRYPSRTD</sequence>
<keyword evidence="3" id="KW-1185">Reference proteome</keyword>
<organism evidence="2 3">
    <name type="scientific">Candolleomyces eurysporus</name>
    <dbReference type="NCBI Taxonomy" id="2828524"/>
    <lineage>
        <taxon>Eukaryota</taxon>
        <taxon>Fungi</taxon>
        <taxon>Dikarya</taxon>
        <taxon>Basidiomycota</taxon>
        <taxon>Agaricomycotina</taxon>
        <taxon>Agaricomycetes</taxon>
        <taxon>Agaricomycetidae</taxon>
        <taxon>Agaricales</taxon>
        <taxon>Agaricineae</taxon>
        <taxon>Psathyrellaceae</taxon>
        <taxon>Candolleomyces</taxon>
    </lineage>
</organism>
<dbReference type="AlphaFoldDB" id="A0A9W8MJK8"/>
<accession>A0A9W8MJK8</accession>
<evidence type="ECO:0000256" key="1">
    <source>
        <dbReference type="SAM" id="MobiDB-lite"/>
    </source>
</evidence>
<evidence type="ECO:0000313" key="2">
    <source>
        <dbReference type="EMBL" id="KAJ2934355.1"/>
    </source>
</evidence>
<name>A0A9W8MJK8_9AGAR</name>
<feature type="compositionally biased region" description="Polar residues" evidence="1">
    <location>
        <begin position="66"/>
        <end position="80"/>
    </location>
</feature>
<reference evidence="2" key="1">
    <citation type="submission" date="2022-06" db="EMBL/GenBank/DDBJ databases">
        <title>Genome Sequence of Candolleomyces eurysporus.</title>
        <authorList>
            <person name="Buettner E."/>
        </authorList>
    </citation>
    <scope>NUCLEOTIDE SEQUENCE</scope>
    <source>
        <strain evidence="2">VTCC 930004</strain>
    </source>
</reference>